<dbReference type="Gene3D" id="1.20.1260.20">
    <property type="entry name" value="PPE superfamily"/>
    <property type="match status" value="1"/>
</dbReference>
<feature type="domain" description="PPE" evidence="3">
    <location>
        <begin position="1"/>
        <end position="160"/>
    </location>
</feature>
<dbReference type="GO" id="GO:0052572">
    <property type="term" value="P:response to host immune response"/>
    <property type="evidence" value="ECO:0007669"/>
    <property type="project" value="TreeGrafter"/>
</dbReference>
<dbReference type="Proteomes" id="UP001064782">
    <property type="component" value="Unassembled WGS sequence"/>
</dbReference>
<dbReference type="InterPro" id="IPR043641">
    <property type="entry name" value="PPE-PPW_C"/>
</dbReference>
<evidence type="ECO:0000313" key="5">
    <source>
        <dbReference type="EMBL" id="GLB84691.1"/>
    </source>
</evidence>
<feature type="domain" description="PPE-PPW subfamily C-terminal" evidence="4">
    <location>
        <begin position="432"/>
        <end position="478"/>
    </location>
</feature>
<evidence type="ECO:0008006" key="8">
    <source>
        <dbReference type="Google" id="ProtNLM"/>
    </source>
</evidence>
<feature type="region of interest" description="Disordered" evidence="2">
    <location>
        <begin position="369"/>
        <end position="487"/>
    </location>
</feature>
<name>A0A9P3UWB4_9MYCO</name>
<dbReference type="AlphaFoldDB" id="A0A9P3UWB4"/>
<feature type="compositionally biased region" description="Basic and acidic residues" evidence="2">
    <location>
        <begin position="410"/>
        <end position="419"/>
    </location>
</feature>
<dbReference type="Proteomes" id="UP001165663">
    <property type="component" value="Unassembled WGS sequence"/>
</dbReference>
<proteinExistence type="inferred from homology"/>
<organism evidence="6 7">
    <name type="scientific">Mycobacterium kiyosense</name>
    <dbReference type="NCBI Taxonomy" id="2871094"/>
    <lineage>
        <taxon>Bacteria</taxon>
        <taxon>Bacillati</taxon>
        <taxon>Actinomycetota</taxon>
        <taxon>Actinomycetes</taxon>
        <taxon>Mycobacteriales</taxon>
        <taxon>Mycobacteriaceae</taxon>
        <taxon>Mycobacterium</taxon>
    </lineage>
</organism>
<feature type="compositionally biased region" description="Low complexity" evidence="2">
    <location>
        <begin position="384"/>
        <end position="396"/>
    </location>
</feature>
<dbReference type="SUPFAM" id="SSF140459">
    <property type="entry name" value="PE/PPE dimer-like"/>
    <property type="match status" value="1"/>
</dbReference>
<feature type="compositionally biased region" description="Pro residues" evidence="2">
    <location>
        <begin position="477"/>
        <end position="487"/>
    </location>
</feature>
<feature type="compositionally biased region" description="Low complexity" evidence="2">
    <location>
        <begin position="162"/>
        <end position="172"/>
    </location>
</feature>
<evidence type="ECO:0000256" key="2">
    <source>
        <dbReference type="SAM" id="MobiDB-lite"/>
    </source>
</evidence>
<dbReference type="RefSeq" id="WP_264894499.1">
    <property type="nucleotide sequence ID" value="NZ_BRXE01000058.1"/>
</dbReference>
<feature type="compositionally biased region" description="Acidic residues" evidence="2">
    <location>
        <begin position="176"/>
        <end position="190"/>
    </location>
</feature>
<sequence length="487" mass="47888">MAFPPETHSALLNTGPGPAGLLAAAQAWNSLSSEYTAVADELAAVLAAVQSGAWAGPTAARYAAAHGPYLAWLQRSAVTSAAAAARHEAAATAYVAALAAMPTLAELAANHATHAALLATNFFGINTIPLAVNEADYVRMWIQAAGTMTAYQAATDATGATAAPASAADPAPQIEAADDGDTDDGDDDGGIVDNDGGDPTQLSWWLNRVTEITDTLARDIEEFPENPSAALAQLDNDLPLLVADEIGHAGEAISTFPQLQLLVPLALGLPPAGLGLAGLAGLGGLAGIGAGNPPAAVPVPVSPAAGPPATAVSPLGTGAATPAPAPTPAPSSAAPAPASTASPPAPPPAPPGAGPAGYPYLVGGPGMGAGSTAKSSAGRKAAEPDAASAPAVVTAAAKEEARGRRRRRAAVQDRGHRFEYLSADPEPDAAPVASERGAGPLGFSGTVGAGTTAAAGLAALPGDEFGSGPVVPMLPETWPPPTPEEQR</sequence>
<evidence type="ECO:0000259" key="3">
    <source>
        <dbReference type="Pfam" id="PF00823"/>
    </source>
</evidence>
<comment type="similarity">
    <text evidence="1">Belongs to the mycobacterial PPE family.</text>
</comment>
<feature type="compositionally biased region" description="Low complexity" evidence="2">
    <location>
        <begin position="449"/>
        <end position="460"/>
    </location>
</feature>
<feature type="region of interest" description="Disordered" evidence="2">
    <location>
        <begin position="162"/>
        <end position="199"/>
    </location>
</feature>
<dbReference type="Pfam" id="PF00823">
    <property type="entry name" value="PPE"/>
    <property type="match status" value="1"/>
</dbReference>
<keyword evidence="7" id="KW-1185">Reference proteome</keyword>
<evidence type="ECO:0000313" key="7">
    <source>
        <dbReference type="Proteomes" id="UP001064782"/>
    </source>
</evidence>
<feature type="region of interest" description="Disordered" evidence="2">
    <location>
        <begin position="305"/>
        <end position="352"/>
    </location>
</feature>
<reference evidence="6" key="1">
    <citation type="submission" date="2022-08" db="EMBL/GenBank/DDBJ databases">
        <title>Mycobacterium kiyosense sp. nov., scotochromogenic slow-glowing species isolated from respiratory specimens.</title>
        <authorList>
            <person name="Fukano H."/>
            <person name="Kazumi Y."/>
            <person name="Sakagami N."/>
            <person name="Ato M."/>
            <person name="Mitarai S."/>
            <person name="Hoshino Y."/>
        </authorList>
    </citation>
    <scope>NUCLEOTIDE SEQUENCE</scope>
    <source>
        <strain evidence="6">1413</strain>
        <strain evidence="5">SRL2020-028</strain>
    </source>
</reference>
<dbReference type="InterPro" id="IPR038332">
    <property type="entry name" value="PPE_sf"/>
</dbReference>
<accession>A0A9P3UWB4</accession>
<dbReference type="EMBL" id="BRXE01000058">
    <property type="protein sequence ID" value="GLB84691.1"/>
    <property type="molecule type" value="Genomic_DNA"/>
</dbReference>
<dbReference type="PANTHER" id="PTHR46766">
    <property type="entry name" value="GLUTAMINE-RICH PROTEIN 2"/>
    <property type="match status" value="1"/>
</dbReference>
<feature type="compositionally biased region" description="Low complexity" evidence="2">
    <location>
        <begin position="330"/>
        <end position="342"/>
    </location>
</feature>
<protein>
    <recommendedName>
        <fullName evidence="8">PPE family protein</fullName>
    </recommendedName>
</protein>
<dbReference type="Pfam" id="PF18878">
    <property type="entry name" value="PPE-PPW"/>
    <property type="match status" value="1"/>
</dbReference>
<evidence type="ECO:0000256" key="1">
    <source>
        <dbReference type="ARBA" id="ARBA00010652"/>
    </source>
</evidence>
<gene>
    <name evidence="6" type="ORF">Mkiyose1413_47030</name>
    <name evidence="5" type="ORF">SRL2020028_39470</name>
</gene>
<feature type="compositionally biased region" description="Pro residues" evidence="2">
    <location>
        <begin position="343"/>
        <end position="352"/>
    </location>
</feature>
<dbReference type="EMBL" id="BRZI01000055">
    <property type="protein sequence ID" value="GLD32820.1"/>
    <property type="molecule type" value="Genomic_DNA"/>
</dbReference>
<feature type="compositionally biased region" description="Gly residues" evidence="2">
    <location>
        <begin position="439"/>
        <end position="448"/>
    </location>
</feature>
<dbReference type="PANTHER" id="PTHR46766:SF1">
    <property type="entry name" value="GLUTAMINE-RICH PROTEIN 2"/>
    <property type="match status" value="1"/>
</dbReference>
<evidence type="ECO:0000313" key="6">
    <source>
        <dbReference type="EMBL" id="GLD32820.1"/>
    </source>
</evidence>
<comment type="caution">
    <text evidence="6">The sequence shown here is derived from an EMBL/GenBank/DDBJ whole genome shotgun (WGS) entry which is preliminary data.</text>
</comment>
<dbReference type="InterPro" id="IPR000030">
    <property type="entry name" value="PPE_dom"/>
</dbReference>
<evidence type="ECO:0000259" key="4">
    <source>
        <dbReference type="Pfam" id="PF18878"/>
    </source>
</evidence>